<proteinExistence type="predicted"/>
<feature type="region of interest" description="Disordered" evidence="1">
    <location>
        <begin position="296"/>
        <end position="378"/>
    </location>
</feature>
<feature type="compositionally biased region" description="Basic and acidic residues" evidence="1">
    <location>
        <begin position="297"/>
        <end position="314"/>
    </location>
</feature>
<feature type="region of interest" description="Disordered" evidence="1">
    <location>
        <begin position="152"/>
        <end position="223"/>
    </location>
</feature>
<evidence type="ECO:0000313" key="2">
    <source>
        <dbReference type="EMBL" id="KAF7759927.1"/>
    </source>
</evidence>
<feature type="region of interest" description="Disordered" evidence="1">
    <location>
        <begin position="107"/>
        <end position="135"/>
    </location>
</feature>
<reference evidence="2 3" key="1">
    <citation type="journal article" name="Sci. Rep.">
        <title>Telomere-to-telomere assembled and centromere annotated genomes of the two main subspecies of the button mushroom Agaricus bisporus reveal especially polymorphic chromosome ends.</title>
        <authorList>
            <person name="Sonnenberg A.S.M."/>
            <person name="Sedaghat-Telgerd N."/>
            <person name="Lavrijssen B."/>
            <person name="Ohm R.A."/>
            <person name="Hendrickx P.M."/>
            <person name="Scholtmeijer K."/>
            <person name="Baars J.J.P."/>
            <person name="van Peer A."/>
        </authorList>
    </citation>
    <scope>NUCLEOTIDE SEQUENCE [LARGE SCALE GENOMIC DNA]</scope>
    <source>
        <strain evidence="2 3">H119_p4</strain>
    </source>
</reference>
<feature type="compositionally biased region" description="Polar residues" evidence="1">
    <location>
        <begin position="342"/>
        <end position="362"/>
    </location>
</feature>
<dbReference type="EMBL" id="JABXXO010000016">
    <property type="protein sequence ID" value="KAF7759927.1"/>
    <property type="molecule type" value="Genomic_DNA"/>
</dbReference>
<organism evidence="2 3">
    <name type="scientific">Agaricus bisporus var. burnettii</name>
    <dbReference type="NCBI Taxonomy" id="192524"/>
    <lineage>
        <taxon>Eukaryota</taxon>
        <taxon>Fungi</taxon>
        <taxon>Dikarya</taxon>
        <taxon>Basidiomycota</taxon>
        <taxon>Agaricomycotina</taxon>
        <taxon>Agaricomycetes</taxon>
        <taxon>Agaricomycetidae</taxon>
        <taxon>Agaricales</taxon>
        <taxon>Agaricineae</taxon>
        <taxon>Agaricaceae</taxon>
        <taxon>Agaricus</taxon>
    </lineage>
</organism>
<sequence>MSLHQREHTTIRTESAGIANARHSLDNVLSAKSNLEQTSSWQVEDPVDIGCALDLQIGELEGMLAEIMDERFARMMDESQQDDENENRNTGLLNFIIDTADNILASLLSTNDTPPPTYEKHRINVQSNSPTQLYSAHKPKFESSDVCFPLPTESRAESHSPGAIVSKNRNDKRRSSTNTLPPPIPSIPTKSTRNKLVGLGSSNPISSSPNPFRGRGFVKSQDDSSTTIDDLSFSAFHALQNSEAFKTLLNRSENKTTSDVDRDNLWFSFREAFGNNLSKELLCAFDILIRVSSNSERSAKEVDKSGLGDIDKGKTPLRSESPPPTSRSPSPFTDSDFVTIESPHNTQSQQKTTQSHNISTSLQPPPYAQHHYQTSGDG</sequence>
<dbReference type="Proteomes" id="UP000629468">
    <property type="component" value="Unassembled WGS sequence"/>
</dbReference>
<feature type="compositionally biased region" description="Low complexity" evidence="1">
    <location>
        <begin position="327"/>
        <end position="337"/>
    </location>
</feature>
<protein>
    <submittedName>
        <fullName evidence="2">Uncharacterized protein</fullName>
    </submittedName>
</protein>
<name>A0A8H7EVE3_AGABI</name>
<evidence type="ECO:0000256" key="1">
    <source>
        <dbReference type="SAM" id="MobiDB-lite"/>
    </source>
</evidence>
<feature type="compositionally biased region" description="Polar residues" evidence="1">
    <location>
        <begin position="124"/>
        <end position="134"/>
    </location>
</feature>
<accession>A0A8H7EVE3</accession>
<comment type="caution">
    <text evidence="2">The sequence shown here is derived from an EMBL/GenBank/DDBJ whole genome shotgun (WGS) entry which is preliminary data.</text>
</comment>
<gene>
    <name evidence="2" type="ORF">Agabi119p4_11622</name>
</gene>
<evidence type="ECO:0000313" key="3">
    <source>
        <dbReference type="Proteomes" id="UP000629468"/>
    </source>
</evidence>
<dbReference type="AlphaFoldDB" id="A0A8H7EVE3"/>
<feature type="compositionally biased region" description="Low complexity" evidence="1">
    <location>
        <begin position="201"/>
        <end position="211"/>
    </location>
</feature>